<reference evidence="2 3" key="1">
    <citation type="journal article" date="2012" name="Genome Biol.">
        <title>Genome and low-iron response of an oceanic diatom adapted to chronic iron limitation.</title>
        <authorList>
            <person name="Lommer M."/>
            <person name="Specht M."/>
            <person name="Roy A.S."/>
            <person name="Kraemer L."/>
            <person name="Andreson R."/>
            <person name="Gutowska M.A."/>
            <person name="Wolf J."/>
            <person name="Bergner S.V."/>
            <person name="Schilhabel M.B."/>
            <person name="Klostermeier U.C."/>
            <person name="Beiko R.G."/>
            <person name="Rosenstiel P."/>
            <person name="Hippler M."/>
            <person name="Laroche J."/>
        </authorList>
    </citation>
    <scope>NUCLEOTIDE SEQUENCE [LARGE SCALE GENOMIC DNA]</scope>
    <source>
        <strain evidence="2 3">CCMP1005</strain>
    </source>
</reference>
<name>K0S104_THAOC</name>
<comment type="caution">
    <text evidence="2">The sequence shown here is derived from an EMBL/GenBank/DDBJ whole genome shotgun (WGS) entry which is preliminary data.</text>
</comment>
<dbReference type="EMBL" id="AGNL01023847">
    <property type="protein sequence ID" value="EJK59005.1"/>
    <property type="molecule type" value="Genomic_DNA"/>
</dbReference>
<accession>K0S104</accession>
<sequence>MAQDLRLRRLERDKHASKEGNVGIVRGLGERETLAQREESLAQHEESPTRREGVLDVVPAAARS</sequence>
<feature type="region of interest" description="Disordered" evidence="1">
    <location>
        <begin position="1"/>
        <end position="22"/>
    </location>
</feature>
<proteinExistence type="predicted"/>
<organism evidence="2 3">
    <name type="scientific">Thalassiosira oceanica</name>
    <name type="common">Marine diatom</name>
    <dbReference type="NCBI Taxonomy" id="159749"/>
    <lineage>
        <taxon>Eukaryota</taxon>
        <taxon>Sar</taxon>
        <taxon>Stramenopiles</taxon>
        <taxon>Ochrophyta</taxon>
        <taxon>Bacillariophyta</taxon>
        <taxon>Coscinodiscophyceae</taxon>
        <taxon>Thalassiosirophycidae</taxon>
        <taxon>Thalassiosirales</taxon>
        <taxon>Thalassiosiraceae</taxon>
        <taxon>Thalassiosira</taxon>
    </lineage>
</organism>
<gene>
    <name evidence="2" type="ORF">THAOC_20829</name>
</gene>
<keyword evidence="3" id="KW-1185">Reference proteome</keyword>
<protein>
    <submittedName>
        <fullName evidence="2">Uncharacterized protein</fullName>
    </submittedName>
</protein>
<evidence type="ECO:0000313" key="2">
    <source>
        <dbReference type="EMBL" id="EJK59005.1"/>
    </source>
</evidence>
<feature type="compositionally biased region" description="Basic and acidic residues" evidence="1">
    <location>
        <begin position="37"/>
        <end position="54"/>
    </location>
</feature>
<feature type="region of interest" description="Disordered" evidence="1">
    <location>
        <begin position="37"/>
        <end position="64"/>
    </location>
</feature>
<dbReference type="Proteomes" id="UP000266841">
    <property type="component" value="Unassembled WGS sequence"/>
</dbReference>
<evidence type="ECO:0000256" key="1">
    <source>
        <dbReference type="SAM" id="MobiDB-lite"/>
    </source>
</evidence>
<dbReference type="AlphaFoldDB" id="K0S104"/>
<feature type="compositionally biased region" description="Basic and acidic residues" evidence="1">
    <location>
        <begin position="1"/>
        <end position="18"/>
    </location>
</feature>
<feature type="non-terminal residue" evidence="2">
    <location>
        <position position="64"/>
    </location>
</feature>
<evidence type="ECO:0000313" key="3">
    <source>
        <dbReference type="Proteomes" id="UP000266841"/>
    </source>
</evidence>